<evidence type="ECO:0000256" key="1">
    <source>
        <dbReference type="SAM" id="MobiDB-lite"/>
    </source>
</evidence>
<feature type="compositionally biased region" description="Polar residues" evidence="1">
    <location>
        <begin position="66"/>
        <end position="83"/>
    </location>
</feature>
<protein>
    <submittedName>
        <fullName evidence="2">(diamondback moth) hypothetical protein</fullName>
    </submittedName>
</protein>
<evidence type="ECO:0000313" key="3">
    <source>
        <dbReference type="Proteomes" id="UP000653454"/>
    </source>
</evidence>
<dbReference type="AlphaFoldDB" id="A0A8S4EBK8"/>
<comment type="caution">
    <text evidence="2">The sequence shown here is derived from an EMBL/GenBank/DDBJ whole genome shotgun (WGS) entry which is preliminary data.</text>
</comment>
<organism evidence="2 3">
    <name type="scientific">Plutella xylostella</name>
    <name type="common">Diamondback moth</name>
    <name type="synonym">Plutella maculipennis</name>
    <dbReference type="NCBI Taxonomy" id="51655"/>
    <lineage>
        <taxon>Eukaryota</taxon>
        <taxon>Metazoa</taxon>
        <taxon>Ecdysozoa</taxon>
        <taxon>Arthropoda</taxon>
        <taxon>Hexapoda</taxon>
        <taxon>Insecta</taxon>
        <taxon>Pterygota</taxon>
        <taxon>Neoptera</taxon>
        <taxon>Endopterygota</taxon>
        <taxon>Lepidoptera</taxon>
        <taxon>Glossata</taxon>
        <taxon>Ditrysia</taxon>
        <taxon>Yponomeutoidea</taxon>
        <taxon>Plutellidae</taxon>
        <taxon>Plutella</taxon>
    </lineage>
</organism>
<keyword evidence="3" id="KW-1185">Reference proteome</keyword>
<accession>A0A8S4EBK8</accession>
<dbReference type="EMBL" id="CAJHNJ030000014">
    <property type="protein sequence ID" value="CAG9112714.1"/>
    <property type="molecule type" value="Genomic_DNA"/>
</dbReference>
<evidence type="ECO:0000313" key="2">
    <source>
        <dbReference type="EMBL" id="CAG9112714.1"/>
    </source>
</evidence>
<name>A0A8S4EBK8_PLUXY</name>
<dbReference type="Proteomes" id="UP000653454">
    <property type="component" value="Unassembled WGS sequence"/>
</dbReference>
<feature type="region of interest" description="Disordered" evidence="1">
    <location>
        <begin position="21"/>
        <end position="83"/>
    </location>
</feature>
<reference evidence="2" key="1">
    <citation type="submission" date="2020-11" db="EMBL/GenBank/DDBJ databases">
        <authorList>
            <person name="Whiteford S."/>
        </authorList>
    </citation>
    <scope>NUCLEOTIDE SEQUENCE</scope>
</reference>
<sequence>MFNCLQLATTATSRQQAAAAAARRLRAQSPSTAAGGRARGIDVTHRPAQTLPTKIFSENSDRPNKDSQLTTASATPENHSPVS</sequence>
<proteinExistence type="predicted"/>
<gene>
    <name evidence="2" type="ORF">PLXY2_LOCUS5050</name>
</gene>